<dbReference type="Proteomes" id="UP000254258">
    <property type="component" value="Unassembled WGS sequence"/>
</dbReference>
<sequence>MEASSVLQGVPVATAKKKSTAPRKPRADAERNRLHLTDVAKKAFAERGADVTLDEIAKRAGVGIGTLYRHFPTRDAMLQAVYRHEVEQLAGAADALLERMKPLDALRAWLRLFVDYLGTKKIILPVLNAATSDNSALFDYSATQIRAAAERLITRAIEHGDVHQDVRPMDLLYAVFGFSTSNDPADWMPRAYRLIDILIAGLASADGPEGTSKRGKGARGAA</sequence>
<evidence type="ECO:0000259" key="6">
    <source>
        <dbReference type="PROSITE" id="PS50977"/>
    </source>
</evidence>
<dbReference type="PANTHER" id="PTHR30055">
    <property type="entry name" value="HTH-TYPE TRANSCRIPTIONAL REGULATOR RUTR"/>
    <property type="match status" value="1"/>
</dbReference>
<keyword evidence="2 4" id="KW-0238">DNA-binding</keyword>
<dbReference type="Pfam" id="PF00440">
    <property type="entry name" value="TetR_N"/>
    <property type="match status" value="1"/>
</dbReference>
<keyword evidence="3" id="KW-0804">Transcription</keyword>
<feature type="compositionally biased region" description="Basic residues" evidence="5">
    <location>
        <begin position="15"/>
        <end position="24"/>
    </location>
</feature>
<dbReference type="GO" id="GO:0003700">
    <property type="term" value="F:DNA-binding transcription factor activity"/>
    <property type="evidence" value="ECO:0007669"/>
    <property type="project" value="TreeGrafter"/>
</dbReference>
<feature type="domain" description="HTH tetR-type" evidence="6">
    <location>
        <begin position="30"/>
        <end position="89"/>
    </location>
</feature>
<feature type="DNA-binding region" description="H-T-H motif" evidence="4">
    <location>
        <begin position="52"/>
        <end position="71"/>
    </location>
</feature>
<gene>
    <name evidence="7" type="ORF">DWU98_16780</name>
</gene>
<reference evidence="7 8" key="1">
    <citation type="submission" date="2018-07" db="EMBL/GenBank/DDBJ databases">
        <title>Dyella monticola sp. nov. and Dyella psychrodurans sp. nov. isolated from monsoon evergreen broad-leaved forest soil of Dinghu Mountain, China.</title>
        <authorList>
            <person name="Gao Z."/>
            <person name="Qiu L."/>
        </authorList>
    </citation>
    <scope>NUCLEOTIDE SEQUENCE [LARGE SCALE GENOMIC DNA]</scope>
    <source>
        <strain evidence="7 8">4G-K06</strain>
    </source>
</reference>
<dbReference type="PROSITE" id="PS50977">
    <property type="entry name" value="HTH_TETR_2"/>
    <property type="match status" value="1"/>
</dbReference>
<dbReference type="SUPFAM" id="SSF48498">
    <property type="entry name" value="Tetracyclin repressor-like, C-terminal domain"/>
    <property type="match status" value="1"/>
</dbReference>
<dbReference type="InterPro" id="IPR001647">
    <property type="entry name" value="HTH_TetR"/>
</dbReference>
<evidence type="ECO:0000313" key="8">
    <source>
        <dbReference type="Proteomes" id="UP000254258"/>
    </source>
</evidence>
<organism evidence="7 8">
    <name type="scientific">Dyella monticola</name>
    <dbReference type="NCBI Taxonomy" id="1927958"/>
    <lineage>
        <taxon>Bacteria</taxon>
        <taxon>Pseudomonadati</taxon>
        <taxon>Pseudomonadota</taxon>
        <taxon>Gammaproteobacteria</taxon>
        <taxon>Lysobacterales</taxon>
        <taxon>Rhodanobacteraceae</taxon>
        <taxon>Dyella</taxon>
    </lineage>
</organism>
<dbReference type="InterPro" id="IPR049445">
    <property type="entry name" value="TetR_SbtR-like_C"/>
</dbReference>
<accession>A0A370WU92</accession>
<protein>
    <submittedName>
        <fullName evidence="7">TetR/AcrR family transcriptional regulator</fullName>
    </submittedName>
</protein>
<evidence type="ECO:0000256" key="5">
    <source>
        <dbReference type="SAM" id="MobiDB-lite"/>
    </source>
</evidence>
<dbReference type="InterPro" id="IPR050109">
    <property type="entry name" value="HTH-type_TetR-like_transc_reg"/>
</dbReference>
<evidence type="ECO:0000256" key="2">
    <source>
        <dbReference type="ARBA" id="ARBA00023125"/>
    </source>
</evidence>
<evidence type="ECO:0000256" key="3">
    <source>
        <dbReference type="ARBA" id="ARBA00023163"/>
    </source>
</evidence>
<feature type="region of interest" description="Disordered" evidence="5">
    <location>
        <begin position="1"/>
        <end position="30"/>
    </location>
</feature>
<dbReference type="PANTHER" id="PTHR30055:SF234">
    <property type="entry name" value="HTH-TYPE TRANSCRIPTIONAL REGULATOR BETI"/>
    <property type="match status" value="1"/>
</dbReference>
<dbReference type="PRINTS" id="PR00455">
    <property type="entry name" value="HTHTETR"/>
</dbReference>
<evidence type="ECO:0000256" key="1">
    <source>
        <dbReference type="ARBA" id="ARBA00023015"/>
    </source>
</evidence>
<proteinExistence type="predicted"/>
<dbReference type="AlphaFoldDB" id="A0A370WU92"/>
<dbReference type="InterPro" id="IPR009057">
    <property type="entry name" value="Homeodomain-like_sf"/>
</dbReference>
<evidence type="ECO:0000313" key="7">
    <source>
        <dbReference type="EMBL" id="RDS79719.1"/>
    </source>
</evidence>
<dbReference type="EMBL" id="QRBE01000011">
    <property type="protein sequence ID" value="RDS79719.1"/>
    <property type="molecule type" value="Genomic_DNA"/>
</dbReference>
<dbReference type="InterPro" id="IPR036271">
    <property type="entry name" value="Tet_transcr_reg_TetR-rel_C_sf"/>
</dbReference>
<name>A0A370WU92_9GAMM</name>
<dbReference type="OrthoDB" id="63332at2"/>
<dbReference type="SUPFAM" id="SSF46689">
    <property type="entry name" value="Homeodomain-like"/>
    <property type="match status" value="1"/>
</dbReference>
<keyword evidence="1" id="KW-0805">Transcription regulation</keyword>
<dbReference type="Pfam" id="PF21597">
    <property type="entry name" value="TetR_C_43"/>
    <property type="match status" value="1"/>
</dbReference>
<keyword evidence="8" id="KW-1185">Reference proteome</keyword>
<comment type="caution">
    <text evidence="7">The sequence shown here is derived from an EMBL/GenBank/DDBJ whole genome shotgun (WGS) entry which is preliminary data.</text>
</comment>
<dbReference type="GO" id="GO:0000976">
    <property type="term" value="F:transcription cis-regulatory region binding"/>
    <property type="evidence" value="ECO:0007669"/>
    <property type="project" value="TreeGrafter"/>
</dbReference>
<evidence type="ECO:0000256" key="4">
    <source>
        <dbReference type="PROSITE-ProRule" id="PRU00335"/>
    </source>
</evidence>
<dbReference type="Gene3D" id="1.10.357.10">
    <property type="entry name" value="Tetracycline Repressor, domain 2"/>
    <property type="match status" value="1"/>
</dbReference>